<evidence type="ECO:0000256" key="1">
    <source>
        <dbReference type="PIRNR" id="PIRNR011468"/>
    </source>
</evidence>
<comment type="similarity">
    <text evidence="1">Belongs to the PhnJ family.</text>
</comment>
<keyword evidence="1" id="KW-0411">Iron-sulfur</keyword>
<organism evidence="2 3">
    <name type="scientific">Rhizobium lemnae</name>
    <dbReference type="NCBI Taxonomy" id="1214924"/>
    <lineage>
        <taxon>Bacteria</taxon>
        <taxon>Pseudomonadati</taxon>
        <taxon>Pseudomonadota</taxon>
        <taxon>Alphaproteobacteria</taxon>
        <taxon>Hyphomicrobiales</taxon>
        <taxon>Rhizobiaceae</taxon>
        <taxon>Rhizobium/Agrobacterium group</taxon>
        <taxon>Rhizobium</taxon>
    </lineage>
</organism>
<evidence type="ECO:0000313" key="3">
    <source>
        <dbReference type="Proteomes" id="UP001595697"/>
    </source>
</evidence>
<keyword evidence="1" id="KW-0456">Lyase</keyword>
<proteinExistence type="inferred from homology"/>
<dbReference type="EMBL" id="JBHSBD010000098">
    <property type="protein sequence ID" value="MFC3970287.1"/>
    <property type="molecule type" value="Genomic_DNA"/>
</dbReference>
<comment type="catalytic activity">
    <reaction evidence="1">
        <text>alpha-D-ribose 1-methylphosphonate 5-phosphate + AH2 + S-adenosyl-L-methionine = alpha-D-ribose 1,2-cyclic phosphate 5-phosphate + methane + 5'-deoxyadenosine + L-methionine + A + H(+)</text>
        <dbReference type="Rhea" id="RHEA:34707"/>
        <dbReference type="ChEBI" id="CHEBI:13193"/>
        <dbReference type="ChEBI" id="CHEBI:15378"/>
        <dbReference type="ChEBI" id="CHEBI:16183"/>
        <dbReference type="ChEBI" id="CHEBI:17319"/>
        <dbReference type="ChEBI" id="CHEBI:17499"/>
        <dbReference type="ChEBI" id="CHEBI:57844"/>
        <dbReference type="ChEBI" id="CHEBI:59789"/>
        <dbReference type="ChEBI" id="CHEBI:68686"/>
        <dbReference type="ChEBI" id="CHEBI:68687"/>
        <dbReference type="EC" id="4.7.1.1"/>
    </reaction>
</comment>
<name>A0ABV8ECH1_9HYPH</name>
<dbReference type="Pfam" id="PF06007">
    <property type="entry name" value="PhnJ"/>
    <property type="match status" value="1"/>
</dbReference>
<sequence length="293" mass="33015">MTALADYNFAYLDEQTKRMIRRAILKAIAIPGYQVPFASREMPMPYGWGTGGVQVTAAILGPHDVLKVIDQGADDTTNAVSIRAFFQKVADVAVTTKTSEATIIQTRHRIPEETLGENQVLVYQVPIPEPLRFLEPRETETRQMHALEEYGLMHVKLYEDIARHGRIATTYAYPVKVAGRYVMDPSPTPKFDNPKMNQSAALQLFGAGREKRIYAVPPYTDVVSLDFEDHPFEVQTFEKPCALCGARHVYLDEVVLDDKGGRMFVCSDTDYCETRREEGQRGEMLADMKEAAE</sequence>
<dbReference type="RefSeq" id="WP_247260403.1">
    <property type="nucleotide sequence ID" value="NZ_JALJQZ010000009.1"/>
</dbReference>
<dbReference type="InterPro" id="IPR010306">
    <property type="entry name" value="PhnJ"/>
</dbReference>
<keyword evidence="1" id="KW-0949">S-adenosyl-L-methionine</keyword>
<comment type="function">
    <text evidence="1">Catalyzes the breakage of the C-P bond in alpha-D-ribose 1-methylphosphonate 5-phosphate (PRPn) forming alpha-D-ribose.</text>
</comment>
<dbReference type="SFLD" id="SFLDF00379">
    <property type="entry name" value="Phosphonate_metabolism_(PhnJ)"/>
    <property type="match status" value="1"/>
</dbReference>
<reference evidence="3" key="1">
    <citation type="journal article" date="2019" name="Int. J. Syst. Evol. Microbiol.">
        <title>The Global Catalogue of Microorganisms (GCM) 10K type strain sequencing project: providing services to taxonomists for standard genome sequencing and annotation.</title>
        <authorList>
            <consortium name="The Broad Institute Genomics Platform"/>
            <consortium name="The Broad Institute Genome Sequencing Center for Infectious Disease"/>
            <person name="Wu L."/>
            <person name="Ma J."/>
        </authorList>
    </citation>
    <scope>NUCLEOTIDE SEQUENCE [LARGE SCALE GENOMIC DNA]</scope>
    <source>
        <strain evidence="3">TBRC 5781</strain>
    </source>
</reference>
<dbReference type="Proteomes" id="UP001595697">
    <property type="component" value="Unassembled WGS sequence"/>
</dbReference>
<dbReference type="SFLD" id="SFLDS00033">
    <property type="entry name" value="Radical_SAM_Phosphonate_Metabo"/>
    <property type="match status" value="1"/>
</dbReference>
<dbReference type="SFLD" id="SFLDG01115">
    <property type="entry name" value="Phosphonate_metabolism_(PhnJ)"/>
    <property type="match status" value="1"/>
</dbReference>
<keyword evidence="1" id="KW-0004">4Fe-4S</keyword>
<comment type="caution">
    <text evidence="2">The sequence shown here is derived from an EMBL/GenBank/DDBJ whole genome shotgun (WGS) entry which is preliminary data.</text>
</comment>
<keyword evidence="3" id="KW-1185">Reference proteome</keyword>
<dbReference type="EC" id="4.7.1.1" evidence="1"/>
<dbReference type="PIRSF" id="PIRSF011468">
    <property type="entry name" value="PhnJ"/>
    <property type="match status" value="1"/>
</dbReference>
<evidence type="ECO:0000313" key="2">
    <source>
        <dbReference type="EMBL" id="MFC3970287.1"/>
    </source>
</evidence>
<accession>A0ABV8ECH1</accession>
<keyword evidence="1" id="KW-0408">Iron</keyword>
<keyword evidence="1" id="KW-0479">Metal-binding</keyword>
<gene>
    <name evidence="2" type="ORF">ACFOVS_19545</name>
</gene>
<protein>
    <recommendedName>
        <fullName evidence="1">Alpha-D-ribose 1-methylphosphonate 5-phosphate C-P lyase</fullName>
        <shortName evidence="1">PRPn C-P lyase</shortName>
        <ecNumber evidence="1">4.7.1.1</ecNumber>
    </recommendedName>
</protein>